<feature type="compositionally biased region" description="Low complexity" evidence="1">
    <location>
        <begin position="58"/>
        <end position="74"/>
    </location>
</feature>
<accession>A0AAN8TFX6</accession>
<keyword evidence="4" id="KW-1185">Reference proteome</keyword>
<evidence type="ECO:0000313" key="4">
    <source>
        <dbReference type="Proteomes" id="UP001371456"/>
    </source>
</evidence>
<name>A0AAN8TFX6_SOLBU</name>
<feature type="transmembrane region" description="Helical" evidence="2">
    <location>
        <begin position="199"/>
        <end position="221"/>
    </location>
</feature>
<evidence type="ECO:0000256" key="1">
    <source>
        <dbReference type="SAM" id="MobiDB-lite"/>
    </source>
</evidence>
<dbReference type="EMBL" id="JBANQN010000006">
    <property type="protein sequence ID" value="KAK6786390.1"/>
    <property type="molecule type" value="Genomic_DNA"/>
</dbReference>
<feature type="transmembrane region" description="Helical" evidence="2">
    <location>
        <begin position="227"/>
        <end position="243"/>
    </location>
</feature>
<evidence type="ECO:0000313" key="3">
    <source>
        <dbReference type="EMBL" id="KAK6786390.1"/>
    </source>
</evidence>
<organism evidence="3 4">
    <name type="scientific">Solanum bulbocastanum</name>
    <name type="common">Wild potato</name>
    <dbReference type="NCBI Taxonomy" id="147425"/>
    <lineage>
        <taxon>Eukaryota</taxon>
        <taxon>Viridiplantae</taxon>
        <taxon>Streptophyta</taxon>
        <taxon>Embryophyta</taxon>
        <taxon>Tracheophyta</taxon>
        <taxon>Spermatophyta</taxon>
        <taxon>Magnoliopsida</taxon>
        <taxon>eudicotyledons</taxon>
        <taxon>Gunneridae</taxon>
        <taxon>Pentapetalae</taxon>
        <taxon>asterids</taxon>
        <taxon>lamiids</taxon>
        <taxon>Solanales</taxon>
        <taxon>Solanaceae</taxon>
        <taxon>Solanoideae</taxon>
        <taxon>Solaneae</taxon>
        <taxon>Solanum</taxon>
    </lineage>
</organism>
<dbReference type="AlphaFoldDB" id="A0AAN8TFX6"/>
<reference evidence="3 4" key="1">
    <citation type="submission" date="2024-02" db="EMBL/GenBank/DDBJ databases">
        <title>de novo genome assembly of Solanum bulbocastanum strain 11H21.</title>
        <authorList>
            <person name="Hosaka A.J."/>
        </authorList>
    </citation>
    <scope>NUCLEOTIDE SEQUENCE [LARGE SCALE GENOMIC DNA]</scope>
    <source>
        <tissue evidence="3">Young leaves</tissue>
    </source>
</reference>
<keyword evidence="2" id="KW-0812">Transmembrane</keyword>
<comment type="caution">
    <text evidence="3">The sequence shown here is derived from an EMBL/GenBank/DDBJ whole genome shotgun (WGS) entry which is preliminary data.</text>
</comment>
<sequence>MLGVVLCLCGVTDLILRRQRYIEYCVVSVGYCGASENIEYNEVGEADFNGVDVSLNTTSNIPSTSNPTAPNTDPSDSEDSEYFVKGFDESTEESDDYEDSELLEDDQYGRREANLKLQVQVHQGLHLEPLHLQQLQEHQDIKQVQVQVHQGTAPRTTAPPITLRTLRHEESATVSGVGVSSRAWSGIGRGRGLGSAARALFLFARIGIAILGTCAICFVLFLCSFVGTIGTVIIPLALLHFTISNTNKS</sequence>
<gene>
    <name evidence="3" type="ORF">RDI58_014915</name>
</gene>
<keyword evidence="2" id="KW-0472">Membrane</keyword>
<keyword evidence="2" id="KW-1133">Transmembrane helix</keyword>
<evidence type="ECO:0000256" key="2">
    <source>
        <dbReference type="SAM" id="Phobius"/>
    </source>
</evidence>
<feature type="region of interest" description="Disordered" evidence="1">
    <location>
        <begin position="58"/>
        <end position="81"/>
    </location>
</feature>
<proteinExistence type="predicted"/>
<protein>
    <submittedName>
        <fullName evidence="3">Uncharacterized protein</fullName>
    </submittedName>
</protein>
<dbReference type="Proteomes" id="UP001371456">
    <property type="component" value="Unassembled WGS sequence"/>
</dbReference>